<evidence type="ECO:0000313" key="2">
    <source>
        <dbReference type="EMBL" id="KIY95836.1"/>
    </source>
</evidence>
<keyword evidence="3" id="KW-1185">Reference proteome</keyword>
<dbReference type="EMBL" id="KK103298">
    <property type="protein sequence ID" value="KIY95836.1"/>
    <property type="molecule type" value="Genomic_DNA"/>
</dbReference>
<dbReference type="Proteomes" id="UP000054498">
    <property type="component" value="Unassembled WGS sequence"/>
</dbReference>
<keyword evidence="1" id="KW-0175">Coiled coil</keyword>
<dbReference type="GO" id="GO:0005856">
    <property type="term" value="C:cytoskeleton"/>
    <property type="evidence" value="ECO:0007669"/>
    <property type="project" value="TreeGrafter"/>
</dbReference>
<dbReference type="STRING" id="145388.A0A0D2M3A9"/>
<evidence type="ECO:0000313" key="3">
    <source>
        <dbReference type="Proteomes" id="UP000054498"/>
    </source>
</evidence>
<dbReference type="OrthoDB" id="10262929at2759"/>
<proteinExistence type="predicted"/>
<accession>A0A0D2M3A9</accession>
<dbReference type="GeneID" id="25729458"/>
<name>A0A0D2M3A9_9CHLO</name>
<evidence type="ECO:0000256" key="1">
    <source>
        <dbReference type="ARBA" id="ARBA00023054"/>
    </source>
</evidence>
<dbReference type="RefSeq" id="XP_013894856.1">
    <property type="nucleotide sequence ID" value="XM_014039402.1"/>
</dbReference>
<dbReference type="AlphaFoldDB" id="A0A0D2M3A9"/>
<protein>
    <submittedName>
        <fullName evidence="2">Coiled-coil domain-containing protein</fullName>
    </submittedName>
</protein>
<dbReference type="PANTHER" id="PTHR32083:SF34">
    <property type="entry name" value="COILED-COIL DOMAIN-CONTAINING PROTEIN 146"/>
    <property type="match status" value="1"/>
</dbReference>
<gene>
    <name evidence="2" type="ORF">MNEG_12127</name>
</gene>
<dbReference type="PANTHER" id="PTHR32083">
    <property type="entry name" value="CILIA AND FLAGELLA-ASSOCIATED PROTEIN 58-RELATED"/>
    <property type="match status" value="1"/>
</dbReference>
<dbReference type="KEGG" id="mng:MNEG_12127"/>
<sequence length="351" mass="38473">MEAARQRYEAAITARNCTGLMLIDRSDELSVLFERCHALEARLKAGAVAMGQRECEVQALKLQVSELERSVAATRKCLPDVDGVDEEVAALKAGLLLSQRDAEALSLRLEDPGNAARCRMLGGRVPDREELVARLQCPLDSESPLPHPTGGLALIHPGQTLEERLGMKKEELVEKTVVLDEVSALTEELRCRAADTRGARCEASHAANAYQSRLRTVTGRIMAAISELSLYQATALKLHSERAALQQLVEAARQRLAEGLAPTEDSEGEWQRLQREAATVAELQQRRAEEESYLDAKCQVLETSAEPRPNAYVPDDLGIPKPYGAFAPFKPSAPGATMRHTRAPVPREIVI</sequence>
<organism evidence="2 3">
    <name type="scientific">Monoraphidium neglectum</name>
    <dbReference type="NCBI Taxonomy" id="145388"/>
    <lineage>
        <taxon>Eukaryota</taxon>
        <taxon>Viridiplantae</taxon>
        <taxon>Chlorophyta</taxon>
        <taxon>core chlorophytes</taxon>
        <taxon>Chlorophyceae</taxon>
        <taxon>CS clade</taxon>
        <taxon>Sphaeropleales</taxon>
        <taxon>Selenastraceae</taxon>
        <taxon>Monoraphidium</taxon>
    </lineage>
</organism>
<reference evidence="2 3" key="1">
    <citation type="journal article" date="2013" name="BMC Genomics">
        <title>Reconstruction of the lipid metabolism for the microalga Monoraphidium neglectum from its genome sequence reveals characteristics suitable for biofuel production.</title>
        <authorList>
            <person name="Bogen C."/>
            <person name="Al-Dilaimi A."/>
            <person name="Albersmeier A."/>
            <person name="Wichmann J."/>
            <person name="Grundmann M."/>
            <person name="Rupp O."/>
            <person name="Lauersen K.J."/>
            <person name="Blifernez-Klassen O."/>
            <person name="Kalinowski J."/>
            <person name="Goesmann A."/>
            <person name="Mussgnug J.H."/>
            <person name="Kruse O."/>
        </authorList>
    </citation>
    <scope>NUCLEOTIDE SEQUENCE [LARGE SCALE GENOMIC DNA]</scope>
    <source>
        <strain evidence="2 3">SAG 48.87</strain>
    </source>
</reference>